<feature type="compositionally biased region" description="Pro residues" evidence="1">
    <location>
        <begin position="459"/>
        <end position="474"/>
    </location>
</feature>
<dbReference type="InParanoid" id="A0A1S3G4S8"/>
<feature type="signal peptide" evidence="3">
    <location>
        <begin position="1"/>
        <end position="22"/>
    </location>
</feature>
<accession>A0A1S3G4S8</accession>
<keyword evidence="2" id="KW-1133">Transmembrane helix</keyword>
<keyword evidence="2" id="KW-0812">Transmembrane</keyword>
<reference evidence="5" key="1">
    <citation type="submission" date="2025-08" db="UniProtKB">
        <authorList>
            <consortium name="RefSeq"/>
        </authorList>
    </citation>
    <scope>IDENTIFICATION</scope>
    <source>
        <tissue evidence="5">Kidney</tissue>
    </source>
</reference>
<dbReference type="RefSeq" id="XP_012883037.1">
    <property type="nucleotide sequence ID" value="XM_013027583.1"/>
</dbReference>
<feature type="compositionally biased region" description="Low complexity" evidence="1">
    <location>
        <begin position="255"/>
        <end position="267"/>
    </location>
</feature>
<feature type="transmembrane region" description="Helical" evidence="2">
    <location>
        <begin position="382"/>
        <end position="406"/>
    </location>
</feature>
<name>A0A1S3G4S8_DIPOR</name>
<protein>
    <submittedName>
        <fullName evidence="5">Golgi-associated olfactory signaling regulator</fullName>
    </submittedName>
</protein>
<feature type="compositionally biased region" description="Polar residues" evidence="1">
    <location>
        <begin position="42"/>
        <end position="53"/>
    </location>
</feature>
<dbReference type="GeneID" id="105994153"/>
<feature type="compositionally biased region" description="Pro residues" evidence="1">
    <location>
        <begin position="141"/>
        <end position="150"/>
    </location>
</feature>
<feature type="compositionally biased region" description="Polar residues" evidence="1">
    <location>
        <begin position="190"/>
        <end position="210"/>
    </location>
</feature>
<dbReference type="CTD" id="100507003"/>
<keyword evidence="4" id="KW-1185">Reference proteome</keyword>
<evidence type="ECO:0000256" key="3">
    <source>
        <dbReference type="SAM" id="SignalP"/>
    </source>
</evidence>
<evidence type="ECO:0000313" key="5">
    <source>
        <dbReference type="RefSeq" id="XP_012883037.1"/>
    </source>
</evidence>
<feature type="region of interest" description="Disordered" evidence="1">
    <location>
        <begin position="69"/>
        <end position="272"/>
    </location>
</feature>
<feature type="compositionally biased region" description="Pro residues" evidence="1">
    <location>
        <begin position="298"/>
        <end position="313"/>
    </location>
</feature>
<dbReference type="AlphaFoldDB" id="A0A1S3G4S8"/>
<evidence type="ECO:0000313" key="4">
    <source>
        <dbReference type="Proteomes" id="UP000081671"/>
    </source>
</evidence>
<organism evidence="4 5">
    <name type="scientific">Dipodomys ordii</name>
    <name type="common">Ord's kangaroo rat</name>
    <dbReference type="NCBI Taxonomy" id="10020"/>
    <lineage>
        <taxon>Eukaryota</taxon>
        <taxon>Metazoa</taxon>
        <taxon>Chordata</taxon>
        <taxon>Craniata</taxon>
        <taxon>Vertebrata</taxon>
        <taxon>Euteleostomi</taxon>
        <taxon>Mammalia</taxon>
        <taxon>Eutheria</taxon>
        <taxon>Euarchontoglires</taxon>
        <taxon>Glires</taxon>
        <taxon>Rodentia</taxon>
        <taxon>Castorimorpha</taxon>
        <taxon>Heteromyidae</taxon>
        <taxon>Dipodomyinae</taxon>
        <taxon>Dipodomys</taxon>
    </lineage>
</organism>
<proteinExistence type="predicted"/>
<evidence type="ECO:0000256" key="2">
    <source>
        <dbReference type="SAM" id="Phobius"/>
    </source>
</evidence>
<feature type="compositionally biased region" description="Pro residues" evidence="1">
    <location>
        <begin position="320"/>
        <end position="339"/>
    </location>
</feature>
<feature type="region of interest" description="Disordered" evidence="1">
    <location>
        <begin position="454"/>
        <end position="493"/>
    </location>
</feature>
<dbReference type="OrthoDB" id="9837867at2759"/>
<feature type="region of interest" description="Disordered" evidence="1">
    <location>
        <begin position="293"/>
        <end position="356"/>
    </location>
</feature>
<feature type="chain" id="PRO_5010251783" evidence="3">
    <location>
        <begin position="23"/>
        <end position="493"/>
    </location>
</feature>
<feature type="region of interest" description="Disordered" evidence="1">
    <location>
        <begin position="27"/>
        <end position="57"/>
    </location>
</feature>
<sequence>MKPLNPILFILVLLTAQLGCKAASTASPVGSDVQEMGHSPGASENSTGAQTNVEFPGTLSPELSKIAHTVSHENSSLDSTEAPGLDLQETPHSKSPLTPRAGPFTTAIPESLDTPKTNPTKATRPEPPESSKTNLTETSDPGPPEVPEPNPSKISHPEFSDPTQTTRQETPEISKLTATEIPPATPSLEPINSLNLKSLETHDPVTTGTPYSELPPTTRPDSTGSTHLESHVPHTLSHTEIPETELPTSHYRGATETPTTSDTGTSTNLYPKTPAAFLEGTTALSDPEALAATHPDIPILPPSESPGEVPPNSDPKGLDTPPPSARIAGPPAPPGPPSQLAPDNPRAPERRGRGERVNTIIVVERVKETGVALVGRPRGGGGGALCLFFAGTGLLIGVVLLLWCLYRRAARQRPFSHHRLPDGGDEPVMHVNAPKDPYDLYFYAPDAWIPSHIATKQPPSTPPLPPKLPPPPRGGRPQPLEALSPATLPNNFV</sequence>
<gene>
    <name evidence="5" type="primary">Gfy</name>
</gene>
<dbReference type="Proteomes" id="UP000081671">
    <property type="component" value="Unplaced"/>
</dbReference>
<keyword evidence="2" id="KW-0472">Membrane</keyword>
<dbReference type="KEGG" id="dord:105994153"/>
<keyword evidence="3" id="KW-0732">Signal</keyword>
<evidence type="ECO:0000256" key="1">
    <source>
        <dbReference type="SAM" id="MobiDB-lite"/>
    </source>
</evidence>
<feature type="compositionally biased region" description="Basic and acidic residues" evidence="1">
    <location>
        <begin position="346"/>
        <end position="356"/>
    </location>
</feature>
<feature type="compositionally biased region" description="Polar residues" evidence="1">
    <location>
        <begin position="130"/>
        <end position="139"/>
    </location>
</feature>